<proteinExistence type="predicted"/>
<dbReference type="RefSeq" id="XP_012201714.1">
    <property type="nucleotide sequence ID" value="XM_012346324.1"/>
</dbReference>
<protein>
    <recommendedName>
        <fullName evidence="3">NAD-dependent epimerase/dehydratase domain-containing protein</fullName>
    </recommendedName>
</protein>
<evidence type="ECO:0000313" key="1">
    <source>
        <dbReference type="EMBL" id="KDO27589.1"/>
    </source>
</evidence>
<organism evidence="1 2">
    <name type="scientific">Saprolegnia parasitica (strain CBS 223.65)</name>
    <dbReference type="NCBI Taxonomy" id="695850"/>
    <lineage>
        <taxon>Eukaryota</taxon>
        <taxon>Sar</taxon>
        <taxon>Stramenopiles</taxon>
        <taxon>Oomycota</taxon>
        <taxon>Saprolegniomycetes</taxon>
        <taxon>Saprolegniales</taxon>
        <taxon>Saprolegniaceae</taxon>
        <taxon>Saprolegnia</taxon>
    </lineage>
</organism>
<dbReference type="Proteomes" id="UP000030745">
    <property type="component" value="Unassembled WGS sequence"/>
</dbReference>
<dbReference type="KEGG" id="spar:SPRG_06857"/>
<dbReference type="STRING" id="695850.A0A067CA02"/>
<gene>
    <name evidence="1" type="ORF">SPRG_06857</name>
</gene>
<dbReference type="AlphaFoldDB" id="A0A067CA02"/>
<sequence length="155" mass="17252">MHLAQWADTATSAMCDAALTRRAKRCVFVSLTTAYEYRNGIIDESTTETSATAPIHYFRTKAGSREDSDRGSGRIGHNYILHGPAASLQKLVFTAGSLLGKSKPLLRFKGLLNEFVALFTRREPDIAYEVGYELLPVAESIAKTIDWLRSEKHFP</sequence>
<dbReference type="EMBL" id="KK583216">
    <property type="protein sequence ID" value="KDO27589.1"/>
    <property type="molecule type" value="Genomic_DNA"/>
</dbReference>
<dbReference type="Gene3D" id="3.40.50.720">
    <property type="entry name" value="NAD(P)-binding Rossmann-like Domain"/>
    <property type="match status" value="1"/>
</dbReference>
<evidence type="ECO:0008006" key="3">
    <source>
        <dbReference type="Google" id="ProtNLM"/>
    </source>
</evidence>
<keyword evidence="2" id="KW-1185">Reference proteome</keyword>
<evidence type="ECO:0000313" key="2">
    <source>
        <dbReference type="Proteomes" id="UP000030745"/>
    </source>
</evidence>
<reference evidence="1 2" key="1">
    <citation type="journal article" date="2013" name="PLoS Genet.">
        <title>Distinctive expansion of potential virulence genes in the genome of the oomycete fish pathogen Saprolegnia parasitica.</title>
        <authorList>
            <person name="Jiang R.H."/>
            <person name="de Bruijn I."/>
            <person name="Haas B.J."/>
            <person name="Belmonte R."/>
            <person name="Lobach L."/>
            <person name="Christie J."/>
            <person name="van den Ackerveken G."/>
            <person name="Bottin A."/>
            <person name="Bulone V."/>
            <person name="Diaz-Moreno S.M."/>
            <person name="Dumas B."/>
            <person name="Fan L."/>
            <person name="Gaulin E."/>
            <person name="Govers F."/>
            <person name="Grenville-Briggs L.J."/>
            <person name="Horner N.R."/>
            <person name="Levin J.Z."/>
            <person name="Mammella M."/>
            <person name="Meijer H.J."/>
            <person name="Morris P."/>
            <person name="Nusbaum C."/>
            <person name="Oome S."/>
            <person name="Phillips A.J."/>
            <person name="van Rooyen D."/>
            <person name="Rzeszutek E."/>
            <person name="Saraiva M."/>
            <person name="Secombes C.J."/>
            <person name="Seidl M.F."/>
            <person name="Snel B."/>
            <person name="Stassen J.H."/>
            <person name="Sykes S."/>
            <person name="Tripathy S."/>
            <person name="van den Berg H."/>
            <person name="Vega-Arreguin J.C."/>
            <person name="Wawra S."/>
            <person name="Young S.K."/>
            <person name="Zeng Q."/>
            <person name="Dieguez-Uribeondo J."/>
            <person name="Russ C."/>
            <person name="Tyler B.M."/>
            <person name="van West P."/>
        </authorList>
    </citation>
    <scope>NUCLEOTIDE SEQUENCE [LARGE SCALE GENOMIC DNA]</scope>
    <source>
        <strain evidence="1 2">CBS 223.65</strain>
    </source>
</reference>
<dbReference type="GeneID" id="24129180"/>
<name>A0A067CA02_SAPPC</name>
<dbReference type="VEuPathDB" id="FungiDB:SPRG_06857"/>
<accession>A0A067CA02</accession>